<evidence type="ECO:0000313" key="4">
    <source>
        <dbReference type="Proteomes" id="UP000766486"/>
    </source>
</evidence>
<evidence type="ECO:0000256" key="1">
    <source>
        <dbReference type="SAM" id="MobiDB-lite"/>
    </source>
</evidence>
<keyword evidence="2" id="KW-0812">Transmembrane</keyword>
<proteinExistence type="predicted"/>
<name>A0ABY6V4Y1_BIOOC</name>
<comment type="caution">
    <text evidence="3">The sequence shown here is derived from an EMBL/GenBank/DDBJ whole genome shotgun (WGS) entry which is preliminary data.</text>
</comment>
<gene>
    <name evidence="3" type="ORF">CLO192961_LOCUS478741</name>
</gene>
<accession>A0ABY6V4Y1</accession>
<feature type="region of interest" description="Disordered" evidence="1">
    <location>
        <begin position="1"/>
        <end position="25"/>
    </location>
</feature>
<keyword evidence="2" id="KW-0472">Membrane</keyword>
<feature type="transmembrane region" description="Helical" evidence="2">
    <location>
        <begin position="48"/>
        <end position="65"/>
    </location>
</feature>
<organism evidence="3 4">
    <name type="scientific">Bionectria ochroleuca</name>
    <name type="common">Gliocladium roseum</name>
    <dbReference type="NCBI Taxonomy" id="29856"/>
    <lineage>
        <taxon>Eukaryota</taxon>
        <taxon>Fungi</taxon>
        <taxon>Dikarya</taxon>
        <taxon>Ascomycota</taxon>
        <taxon>Pezizomycotina</taxon>
        <taxon>Sordariomycetes</taxon>
        <taxon>Hypocreomycetidae</taxon>
        <taxon>Hypocreales</taxon>
        <taxon>Bionectriaceae</taxon>
        <taxon>Clonostachys</taxon>
    </lineage>
</organism>
<dbReference type="Proteomes" id="UP000766486">
    <property type="component" value="Unassembled WGS sequence"/>
</dbReference>
<keyword evidence="4" id="KW-1185">Reference proteome</keyword>
<dbReference type="EMBL" id="CABFNS010001026">
    <property type="protein sequence ID" value="VUC37672.1"/>
    <property type="molecule type" value="Genomic_DNA"/>
</dbReference>
<evidence type="ECO:0000313" key="3">
    <source>
        <dbReference type="EMBL" id="VUC37672.1"/>
    </source>
</evidence>
<keyword evidence="2" id="KW-1133">Transmembrane helix</keyword>
<protein>
    <submittedName>
        <fullName evidence="3">Uncharacterized protein</fullName>
    </submittedName>
</protein>
<reference evidence="3 4" key="1">
    <citation type="submission" date="2019-06" db="EMBL/GenBank/DDBJ databases">
        <authorList>
            <person name="Broberg M."/>
        </authorList>
    </citation>
    <scope>NUCLEOTIDE SEQUENCE [LARGE SCALE GENOMIC DNA]</scope>
</reference>
<evidence type="ECO:0000256" key="2">
    <source>
        <dbReference type="SAM" id="Phobius"/>
    </source>
</evidence>
<sequence>MQIPQDYHKQQPREKKMGERDEISERSKAALFTTSREWELHISMDPEVVLAIFVVMVIFALLAAFRGPICMRHK</sequence>